<evidence type="ECO:0000313" key="2">
    <source>
        <dbReference type="EMBL" id="WNY25730.1"/>
    </source>
</evidence>
<organism evidence="2 3">
    <name type="scientific">Methanolapillus millepedarum</name>
    <dbReference type="NCBI Taxonomy" id="3028296"/>
    <lineage>
        <taxon>Archaea</taxon>
        <taxon>Methanobacteriati</taxon>
        <taxon>Methanobacteriota</taxon>
        <taxon>Stenosarchaea group</taxon>
        <taxon>Methanomicrobia</taxon>
        <taxon>Methanosarcinales</taxon>
        <taxon>Methanosarcinaceae</taxon>
        <taxon>Methanolapillus</taxon>
    </lineage>
</organism>
<feature type="compositionally biased region" description="Basic and acidic residues" evidence="1">
    <location>
        <begin position="159"/>
        <end position="170"/>
    </location>
</feature>
<dbReference type="Gene3D" id="2.160.10.10">
    <property type="entry name" value="Hexapeptide repeat proteins"/>
    <property type="match status" value="1"/>
</dbReference>
<feature type="region of interest" description="Disordered" evidence="1">
    <location>
        <begin position="295"/>
        <end position="325"/>
    </location>
</feature>
<dbReference type="Proteomes" id="UP001303587">
    <property type="component" value="Chromosome"/>
</dbReference>
<accession>A0AA96ZUG7</accession>
<protein>
    <submittedName>
        <fullName evidence="2">Uncharacterized protein</fullName>
    </submittedName>
</protein>
<feature type="region of interest" description="Disordered" evidence="1">
    <location>
        <begin position="149"/>
        <end position="170"/>
    </location>
</feature>
<evidence type="ECO:0000313" key="3">
    <source>
        <dbReference type="Proteomes" id="UP001303587"/>
    </source>
</evidence>
<reference evidence="2 3" key="1">
    <citation type="submission" date="2023-07" db="EMBL/GenBank/DDBJ databases">
        <title>Closed genoem sequence of Methanosarcinaceae archaeon Ac7.</title>
        <authorList>
            <person name="Poehlein A."/>
            <person name="Protasov E."/>
            <person name="Platt K."/>
            <person name="Reeh H."/>
            <person name="Daniel R."/>
            <person name="Brune A."/>
        </authorList>
    </citation>
    <scope>NUCLEOTIDE SEQUENCE [LARGE SCALE GENOMIC DNA]</scope>
    <source>
        <strain evidence="2 3">Ac7</strain>
    </source>
</reference>
<dbReference type="EMBL" id="CP131060">
    <property type="protein sequence ID" value="WNY25730.1"/>
    <property type="molecule type" value="Genomic_DNA"/>
</dbReference>
<feature type="compositionally biased region" description="Basic and acidic residues" evidence="1">
    <location>
        <begin position="373"/>
        <end position="402"/>
    </location>
</feature>
<dbReference type="GeneID" id="89230391"/>
<dbReference type="RefSeq" id="WP_338102084.1">
    <property type="nucleotide sequence ID" value="NZ_CP131060.1"/>
</dbReference>
<evidence type="ECO:0000256" key="1">
    <source>
        <dbReference type="SAM" id="MobiDB-lite"/>
    </source>
</evidence>
<sequence length="480" mass="53852">MTAQTSKIRFYPSSNTYVIPKGAFFDESVIIHGNMIAGPGVHFWKNVAVQGNAQLGKGCTVAGTLKAKTAIVGAKSKVDKIKTEWNASVFQNATVQSIDCGGHLVIMDGSVVGYANAEKTLEILGKADIKKLGPVTKVTVRTDEVRLFEEHEEEEEDENPKNEIKSEAKTDEIAEMIEIDAVEIIAAEIEIESEESFFESPVTAEIKPETEIDSVSAPAASEEEKEEDAEIIGDNAVETVTQTVIETAFGPVTIEEYSYDTESKFDFDIDEEKSDVNSGGDDDKIEKLYETGTSKPKFLKHTSSPKKTIEPEDDDAEVYEDEKKESSYVNFNRKRKLGGAELIYDIERDGEFDPTIPTDAAKMYEKNNSNAYGKRDDPFKKNEKSGMKDGTNKDGPESEMKKPKVYPAYDTEFSSQKETRKSSIMVKEVQISEFMIKEPVVKEKRRAIPENNDRSDAKKWYEERERSVSKMKKKEYPPYI</sequence>
<proteinExistence type="predicted"/>
<feature type="compositionally biased region" description="Acidic residues" evidence="1">
    <location>
        <begin position="311"/>
        <end position="320"/>
    </location>
</feature>
<gene>
    <name evidence="2" type="ORF">MsAc7_12880</name>
</gene>
<feature type="compositionally biased region" description="Basic and acidic residues" evidence="1">
    <location>
        <begin position="443"/>
        <end position="468"/>
    </location>
</feature>
<feature type="region of interest" description="Disordered" evidence="1">
    <location>
        <begin position="443"/>
        <end position="480"/>
    </location>
</feature>
<name>A0AA96ZUG7_9EURY</name>
<feature type="region of interest" description="Disordered" evidence="1">
    <location>
        <begin position="351"/>
        <end position="422"/>
    </location>
</feature>
<dbReference type="SUPFAM" id="SSF51161">
    <property type="entry name" value="Trimeric LpxA-like enzymes"/>
    <property type="match status" value="1"/>
</dbReference>
<dbReference type="InterPro" id="IPR011004">
    <property type="entry name" value="Trimer_LpxA-like_sf"/>
</dbReference>
<keyword evidence="3" id="KW-1185">Reference proteome</keyword>
<dbReference type="AlphaFoldDB" id="A0AA96ZUG7"/>